<feature type="transmembrane region" description="Helical" evidence="1">
    <location>
        <begin position="490"/>
        <end position="506"/>
    </location>
</feature>
<accession>A0ABP9BKX3</accession>
<feature type="transmembrane region" description="Helical" evidence="1">
    <location>
        <begin position="575"/>
        <end position="593"/>
    </location>
</feature>
<dbReference type="Proteomes" id="UP001501411">
    <property type="component" value="Unassembled WGS sequence"/>
</dbReference>
<evidence type="ECO:0000313" key="3">
    <source>
        <dbReference type="Proteomes" id="UP001501411"/>
    </source>
</evidence>
<keyword evidence="1" id="KW-0472">Membrane</keyword>
<dbReference type="InterPro" id="IPR052724">
    <property type="entry name" value="GT117_domain-containing"/>
</dbReference>
<dbReference type="PANTHER" id="PTHR16214:SF3">
    <property type="entry name" value="TRANSMEMBRANE PROTEIN 260"/>
    <property type="match status" value="1"/>
</dbReference>
<proteinExistence type="predicted"/>
<comment type="caution">
    <text evidence="2">The sequence shown here is derived from an EMBL/GenBank/DDBJ whole genome shotgun (WGS) entry which is preliminary data.</text>
</comment>
<feature type="transmembrane region" description="Helical" evidence="1">
    <location>
        <begin position="259"/>
        <end position="280"/>
    </location>
</feature>
<dbReference type="PANTHER" id="PTHR16214">
    <property type="entry name" value="TRANSMEMBRANE PROTEIN 260"/>
    <property type="match status" value="1"/>
</dbReference>
<evidence type="ECO:0000313" key="2">
    <source>
        <dbReference type="EMBL" id="GAA4797110.1"/>
    </source>
</evidence>
<keyword evidence="1" id="KW-0812">Transmembrane</keyword>
<feature type="transmembrane region" description="Helical" evidence="1">
    <location>
        <begin position="178"/>
        <end position="208"/>
    </location>
</feature>
<keyword evidence="1" id="KW-1133">Transmembrane helix</keyword>
<keyword evidence="3" id="KW-1185">Reference proteome</keyword>
<organism evidence="2 3">
    <name type="scientific">Olivibacter ginsenosidimutans</name>
    <dbReference type="NCBI Taxonomy" id="1176537"/>
    <lineage>
        <taxon>Bacteria</taxon>
        <taxon>Pseudomonadati</taxon>
        <taxon>Bacteroidota</taxon>
        <taxon>Sphingobacteriia</taxon>
        <taxon>Sphingobacteriales</taxon>
        <taxon>Sphingobacteriaceae</taxon>
        <taxon>Olivibacter</taxon>
    </lineage>
</organism>
<gene>
    <name evidence="2" type="ORF">GCM10023231_27020</name>
</gene>
<reference evidence="3" key="1">
    <citation type="journal article" date="2019" name="Int. J. Syst. Evol. Microbiol.">
        <title>The Global Catalogue of Microorganisms (GCM) 10K type strain sequencing project: providing services to taxonomists for standard genome sequencing and annotation.</title>
        <authorList>
            <consortium name="The Broad Institute Genomics Platform"/>
            <consortium name="The Broad Institute Genome Sequencing Center for Infectious Disease"/>
            <person name="Wu L."/>
            <person name="Ma J."/>
        </authorList>
    </citation>
    <scope>NUCLEOTIDE SEQUENCE [LARGE SCALE GENOMIC DNA]</scope>
    <source>
        <strain evidence="3">JCM 18200</strain>
    </source>
</reference>
<feature type="transmembrane region" description="Helical" evidence="1">
    <location>
        <begin position="119"/>
        <end position="136"/>
    </location>
</feature>
<dbReference type="Pfam" id="PF11028">
    <property type="entry name" value="TMEM260-like"/>
    <property type="match status" value="1"/>
</dbReference>
<name>A0ABP9BKX3_9SPHI</name>
<feature type="transmembrane region" description="Helical" evidence="1">
    <location>
        <begin position="148"/>
        <end position="166"/>
    </location>
</feature>
<feature type="transmembrane region" description="Helical" evidence="1">
    <location>
        <begin position="513"/>
        <end position="531"/>
    </location>
</feature>
<sequence length="1018" mass="116933">MEMTYKKLNNFFGWTCCLIATLVYFFTKEPTVSFWDCGEFIAASYKLQIVHQPGAPLFLMIQNIFSNLALGDKAALAYWMNTGSAICSGLTILFLFWTITFLTKKALLHTHKPLTTIHYFQLFGAGVVGSLAYAFSDSFWFSAVETEVYAMSSLGTALVFWLILKWENHASEPRADKWLVLLAFIMGLSIGVHLLNLLTIPVLALVIYFKRTPKVSTKGILKTLGWSLLLLALILWGIIQYLVKIAAFVELFFVNQLGLHFGSGILFTAALLTGALIYGFRYSIKKNKPQLNLRLLCFTFVLFGYGSFAMVAIRASANPSLNNYSPDHIFSFLEYISRDQYIPNPLLTGKYFDSQPTAVHDGAAIYRKDQKNYTLIGHKPVYDYDRTTLFPRVHSQKDSDFYRYWLHLSANEHPNFISNIQFFTSYQAGVMFWRYFMWNFVGRQNDNLGQMGNLTDGNWLSGIKAIDNMRLGGQYALPKAEKENPSRNQFYFFPLLLGIIGLCWHYRTNKKDMGIVSLFFFFTGLAIVLYLNDTPIQPRERDYVYVGAFYAFSIWIGFSVIGLTQLFKKKFAAKYASISAFAIAFVLAPLLMIKDGWDDHDRSQRYSTRDLYARNYLESCAPNAILFTYGDNDTFPLWYAQEVENIRPDIRIVNIGYLSSDWYVKQMRKKINQSAPLPIDIDPAKIDKGVRDYLSYEDYGIKERVEIKDLLAIMLSDHPADKSQQTGENFLPTKKLKFAINKHTVLANHVVPKAWNDFITDSMEWDFNQDFVTRSDLAFFNILINNQWKRPIYFSNGMPKSAQMGLNKYLVNEGMVSKLMPIDASKIAALSQQPDETAPLTNYQALYSNLMQKYTWGKVNQLNYLDPLTKSMVPQLTNDFNNLSRELLDTNQREAAREVANKCLTVLPQKVLGMNQAVDFYYLSDTLYEVNETNKANDLMRRNGQYVAEQVKYKIALAKDKPQAVDERDIRLGMGILQAMLDNSKKYKQMEMEKYLGNQYAMLEKEMNGNRFHHADNP</sequence>
<feature type="transmembrane region" description="Helical" evidence="1">
    <location>
        <begin position="543"/>
        <end position="563"/>
    </location>
</feature>
<dbReference type="RefSeq" id="WP_345232327.1">
    <property type="nucleotide sequence ID" value="NZ_BAABIQ010000038.1"/>
</dbReference>
<protein>
    <submittedName>
        <fullName evidence="2">DUF2723 domain-containing protein</fullName>
    </submittedName>
</protein>
<evidence type="ECO:0000256" key="1">
    <source>
        <dbReference type="SAM" id="Phobius"/>
    </source>
</evidence>
<feature type="transmembrane region" description="Helical" evidence="1">
    <location>
        <begin position="220"/>
        <end position="239"/>
    </location>
</feature>
<feature type="transmembrane region" description="Helical" evidence="1">
    <location>
        <begin position="78"/>
        <end position="99"/>
    </location>
</feature>
<dbReference type="InterPro" id="IPR021280">
    <property type="entry name" value="TMEM260-like"/>
</dbReference>
<dbReference type="EMBL" id="BAABIQ010000038">
    <property type="protein sequence ID" value="GAA4797110.1"/>
    <property type="molecule type" value="Genomic_DNA"/>
</dbReference>
<feature type="transmembrane region" description="Helical" evidence="1">
    <location>
        <begin position="54"/>
        <end position="71"/>
    </location>
</feature>
<feature type="transmembrane region" description="Helical" evidence="1">
    <location>
        <begin position="7"/>
        <end position="26"/>
    </location>
</feature>
<feature type="transmembrane region" description="Helical" evidence="1">
    <location>
        <begin position="292"/>
        <end position="313"/>
    </location>
</feature>